<accession>A0A5M9JX10</accession>
<reference evidence="2 3" key="1">
    <citation type="submission" date="2019-06" db="EMBL/GenBank/DDBJ databases">
        <title>Genome Sequence of the Brown Rot Fungal Pathogen Monilinia fructicola.</title>
        <authorList>
            <person name="De Miccolis Angelini R.M."/>
            <person name="Landi L."/>
            <person name="Abate D."/>
            <person name="Pollastro S."/>
            <person name="Romanazzi G."/>
            <person name="Faretra F."/>
        </authorList>
    </citation>
    <scope>NUCLEOTIDE SEQUENCE [LARGE SCALE GENOMIC DNA]</scope>
    <source>
        <strain evidence="2 3">Mfrc123</strain>
    </source>
</reference>
<dbReference type="GO" id="GO:0006666">
    <property type="term" value="P:3-keto-sphinganine metabolic process"/>
    <property type="evidence" value="ECO:0007669"/>
    <property type="project" value="TreeGrafter"/>
</dbReference>
<gene>
    <name evidence="2" type="ORF">EYC84_003695</name>
</gene>
<protein>
    <recommendedName>
        <fullName evidence="4">3-ketodihydrosphingosine reductase tsc10</fullName>
    </recommendedName>
</protein>
<name>A0A5M9JX10_MONFR</name>
<proteinExistence type="predicted"/>
<evidence type="ECO:0008006" key="4">
    <source>
        <dbReference type="Google" id="ProtNLM"/>
    </source>
</evidence>
<evidence type="ECO:0000313" key="3">
    <source>
        <dbReference type="Proteomes" id="UP000322873"/>
    </source>
</evidence>
<keyword evidence="1" id="KW-1133">Transmembrane helix</keyword>
<dbReference type="InterPro" id="IPR036291">
    <property type="entry name" value="NAD(P)-bd_dom_sf"/>
</dbReference>
<feature type="transmembrane region" description="Helical" evidence="1">
    <location>
        <begin position="90"/>
        <end position="115"/>
    </location>
</feature>
<comment type="caution">
    <text evidence="2">The sequence shown here is derived from an EMBL/GenBank/DDBJ whole genome shotgun (WGS) entry which is preliminary data.</text>
</comment>
<dbReference type="GO" id="GO:0030148">
    <property type="term" value="P:sphingolipid biosynthetic process"/>
    <property type="evidence" value="ECO:0007669"/>
    <property type="project" value="TreeGrafter"/>
</dbReference>
<dbReference type="SUPFAM" id="SSF51735">
    <property type="entry name" value="NAD(P)-binding Rossmann-fold domains"/>
    <property type="match status" value="1"/>
</dbReference>
<dbReference type="AlphaFoldDB" id="A0A5M9JX10"/>
<sequence>MVMVYAQHLGTLRSQVPALSSTIKIMIQQACLEQMTIELNEKQAAKGITHASYRLSVYRDPRHDGVLRVGIASAIGIEIEIEIREAMSLFWGWNIGVLGTVLAVGLGLVIGIEVLGRWFRSNRFVVGGKTILLTGASEGMGKAVAIELAKKGASVIIVARNVGKLEGALGEIEAAALSPANQFFHYISADVSIPTEAARILQEATAFNSGTPPDIVWCIAGTSTPGFFLDTTPAKLRTQMDINYWSCADMAHCVLKAWLSTPNTERKDRHLIFTSSVLAFYSIVGYTPYSPPKQPSKQARDWSWKIREKPEITHQLESTDPIQTPEEVAKNAIRGLERGEYLVTVGWLGSLMRACAWGGSRRGDWLLDTIVTWVTSLVWWFVGRDLDGQVKKWGEVKEFGRGEKSN</sequence>
<dbReference type="GO" id="GO:0005789">
    <property type="term" value="C:endoplasmic reticulum membrane"/>
    <property type="evidence" value="ECO:0007669"/>
    <property type="project" value="TreeGrafter"/>
</dbReference>
<dbReference type="Pfam" id="PF00106">
    <property type="entry name" value="adh_short"/>
    <property type="match status" value="1"/>
</dbReference>
<keyword evidence="3" id="KW-1185">Reference proteome</keyword>
<evidence type="ECO:0000256" key="1">
    <source>
        <dbReference type="SAM" id="Phobius"/>
    </source>
</evidence>
<evidence type="ECO:0000313" key="2">
    <source>
        <dbReference type="EMBL" id="KAA8573187.1"/>
    </source>
</evidence>
<dbReference type="Proteomes" id="UP000322873">
    <property type="component" value="Unassembled WGS sequence"/>
</dbReference>
<dbReference type="PANTHER" id="PTHR43550:SF3">
    <property type="entry name" value="3-KETODIHYDROSPHINGOSINE REDUCTASE"/>
    <property type="match status" value="1"/>
</dbReference>
<dbReference type="VEuPathDB" id="FungiDB:MFRU_025g00270"/>
<dbReference type="PANTHER" id="PTHR43550">
    <property type="entry name" value="3-KETODIHYDROSPHINGOSINE REDUCTASE"/>
    <property type="match status" value="1"/>
</dbReference>
<keyword evidence="1" id="KW-0812">Transmembrane</keyword>
<dbReference type="EMBL" id="VICG01000004">
    <property type="protein sequence ID" value="KAA8573187.1"/>
    <property type="molecule type" value="Genomic_DNA"/>
</dbReference>
<keyword evidence="1" id="KW-0472">Membrane</keyword>
<dbReference type="Gene3D" id="3.40.50.720">
    <property type="entry name" value="NAD(P)-binding Rossmann-like Domain"/>
    <property type="match status" value="1"/>
</dbReference>
<dbReference type="InterPro" id="IPR002347">
    <property type="entry name" value="SDR_fam"/>
</dbReference>
<organism evidence="2 3">
    <name type="scientific">Monilinia fructicola</name>
    <name type="common">Brown rot fungus</name>
    <name type="synonym">Ciboria fructicola</name>
    <dbReference type="NCBI Taxonomy" id="38448"/>
    <lineage>
        <taxon>Eukaryota</taxon>
        <taxon>Fungi</taxon>
        <taxon>Dikarya</taxon>
        <taxon>Ascomycota</taxon>
        <taxon>Pezizomycotina</taxon>
        <taxon>Leotiomycetes</taxon>
        <taxon>Helotiales</taxon>
        <taxon>Sclerotiniaceae</taxon>
        <taxon>Monilinia</taxon>
    </lineage>
</organism>
<dbReference type="GO" id="GO:0047560">
    <property type="term" value="F:3-dehydrosphinganine reductase activity"/>
    <property type="evidence" value="ECO:0007669"/>
    <property type="project" value="TreeGrafter"/>
</dbReference>